<dbReference type="EMBL" id="JBHUME010000005">
    <property type="protein sequence ID" value="MFD2611848.1"/>
    <property type="molecule type" value="Genomic_DNA"/>
</dbReference>
<dbReference type="InterPro" id="IPR029063">
    <property type="entry name" value="SAM-dependent_MTases_sf"/>
</dbReference>
<evidence type="ECO:0000313" key="2">
    <source>
        <dbReference type="EMBL" id="MFD2611848.1"/>
    </source>
</evidence>
<sequence>MRVQLGCGFQKLEGFVGIDKFGIPGVDIVCDMDKGLPLEKDSVYQLVASHCLQWSVDPMKVMRDIYRVCKHKSIVYVIAPYSRTAKTSEIPGSAFPFNEYTPRLFTECWEPFRHRIKFPEGWFRKSEKRGETASSFVYSEGAEQPGMDFRLLNIELSCGDEYRCGLLDEDDRELLLEPQVSPSVEILYQLVAVKKPLQEEEWEELARSMKRDLSFDGFELDTPAAASPEVPAIHEPELAESALMETAPLLTETGTPGATKIRYRRKKVSPGRKNKKRRTTSARKRVPQAVTAGTRKTIVDETGKPAAVPKKPIVRKAASLRP</sequence>
<gene>
    <name evidence="2" type="ORF">ACFSUF_05355</name>
</gene>
<proteinExistence type="predicted"/>
<dbReference type="Proteomes" id="UP001597541">
    <property type="component" value="Unassembled WGS sequence"/>
</dbReference>
<dbReference type="SUPFAM" id="SSF53335">
    <property type="entry name" value="S-adenosyl-L-methionine-dependent methyltransferases"/>
    <property type="match status" value="1"/>
</dbReference>
<evidence type="ECO:0000313" key="3">
    <source>
        <dbReference type="Proteomes" id="UP001597541"/>
    </source>
</evidence>
<dbReference type="RefSeq" id="WP_377600873.1">
    <property type="nucleotide sequence ID" value="NZ_JBHUME010000005.1"/>
</dbReference>
<evidence type="ECO:0008006" key="4">
    <source>
        <dbReference type="Google" id="ProtNLM"/>
    </source>
</evidence>
<comment type="caution">
    <text evidence="2">The sequence shown here is derived from an EMBL/GenBank/DDBJ whole genome shotgun (WGS) entry which is preliminary data.</text>
</comment>
<feature type="compositionally biased region" description="Basic residues" evidence="1">
    <location>
        <begin position="263"/>
        <end position="286"/>
    </location>
</feature>
<dbReference type="Gene3D" id="3.40.50.150">
    <property type="entry name" value="Vaccinia Virus protein VP39"/>
    <property type="match status" value="1"/>
</dbReference>
<organism evidence="2 3">
    <name type="scientific">Paenibacillus gansuensis</name>
    <dbReference type="NCBI Taxonomy" id="306542"/>
    <lineage>
        <taxon>Bacteria</taxon>
        <taxon>Bacillati</taxon>
        <taxon>Bacillota</taxon>
        <taxon>Bacilli</taxon>
        <taxon>Bacillales</taxon>
        <taxon>Paenibacillaceae</taxon>
        <taxon>Paenibacillus</taxon>
    </lineage>
</organism>
<reference evidence="3" key="1">
    <citation type="journal article" date="2019" name="Int. J. Syst. Evol. Microbiol.">
        <title>The Global Catalogue of Microorganisms (GCM) 10K type strain sequencing project: providing services to taxonomists for standard genome sequencing and annotation.</title>
        <authorList>
            <consortium name="The Broad Institute Genomics Platform"/>
            <consortium name="The Broad Institute Genome Sequencing Center for Infectious Disease"/>
            <person name="Wu L."/>
            <person name="Ma J."/>
        </authorList>
    </citation>
    <scope>NUCLEOTIDE SEQUENCE [LARGE SCALE GENOMIC DNA]</scope>
    <source>
        <strain evidence="3">KCTC 3950</strain>
    </source>
</reference>
<name>A0ABW5PBE0_9BACL</name>
<keyword evidence="3" id="KW-1185">Reference proteome</keyword>
<protein>
    <recommendedName>
        <fullName evidence="4">Methyltransferase type 11 domain-containing protein</fullName>
    </recommendedName>
</protein>
<accession>A0ABW5PBE0</accession>
<evidence type="ECO:0000256" key="1">
    <source>
        <dbReference type="SAM" id="MobiDB-lite"/>
    </source>
</evidence>
<feature type="region of interest" description="Disordered" evidence="1">
    <location>
        <begin position="263"/>
        <end position="322"/>
    </location>
</feature>